<dbReference type="Proteomes" id="UP001469553">
    <property type="component" value="Unassembled WGS sequence"/>
</dbReference>
<sequence>MSSSVVHEHDAKKKRVHFASMEQEDDNDEQEENTLFDKRNEAGRGLKSSLKLAKRSKKPGGDKRVKVAGGGSGTCGRWMVTLALCGSSLGLGLDNETPVIFSELRRLT</sequence>
<evidence type="ECO:0000313" key="3">
    <source>
        <dbReference type="Proteomes" id="UP001469553"/>
    </source>
</evidence>
<feature type="compositionally biased region" description="Acidic residues" evidence="1">
    <location>
        <begin position="22"/>
        <end position="34"/>
    </location>
</feature>
<comment type="caution">
    <text evidence="2">The sequence shown here is derived from an EMBL/GenBank/DDBJ whole genome shotgun (WGS) entry which is preliminary data.</text>
</comment>
<evidence type="ECO:0000313" key="2">
    <source>
        <dbReference type="EMBL" id="MEQ2297735.1"/>
    </source>
</evidence>
<name>A0ABV0YVS2_9TELE</name>
<feature type="compositionally biased region" description="Basic and acidic residues" evidence="1">
    <location>
        <begin position="35"/>
        <end position="44"/>
    </location>
</feature>
<feature type="region of interest" description="Disordered" evidence="1">
    <location>
        <begin position="1"/>
        <end position="72"/>
    </location>
</feature>
<protein>
    <submittedName>
        <fullName evidence="2">Uncharacterized protein</fullName>
    </submittedName>
</protein>
<gene>
    <name evidence="2" type="ORF">AMECASPLE_037675</name>
</gene>
<feature type="compositionally biased region" description="Basic and acidic residues" evidence="1">
    <location>
        <begin position="1"/>
        <end position="11"/>
    </location>
</feature>
<dbReference type="EMBL" id="JAHRIP010044118">
    <property type="protein sequence ID" value="MEQ2297735.1"/>
    <property type="molecule type" value="Genomic_DNA"/>
</dbReference>
<evidence type="ECO:0000256" key="1">
    <source>
        <dbReference type="SAM" id="MobiDB-lite"/>
    </source>
</evidence>
<accession>A0ABV0YVS2</accession>
<keyword evidence="3" id="KW-1185">Reference proteome</keyword>
<organism evidence="2 3">
    <name type="scientific">Ameca splendens</name>
    <dbReference type="NCBI Taxonomy" id="208324"/>
    <lineage>
        <taxon>Eukaryota</taxon>
        <taxon>Metazoa</taxon>
        <taxon>Chordata</taxon>
        <taxon>Craniata</taxon>
        <taxon>Vertebrata</taxon>
        <taxon>Euteleostomi</taxon>
        <taxon>Actinopterygii</taxon>
        <taxon>Neopterygii</taxon>
        <taxon>Teleostei</taxon>
        <taxon>Neoteleostei</taxon>
        <taxon>Acanthomorphata</taxon>
        <taxon>Ovalentaria</taxon>
        <taxon>Atherinomorphae</taxon>
        <taxon>Cyprinodontiformes</taxon>
        <taxon>Goodeidae</taxon>
        <taxon>Ameca</taxon>
    </lineage>
</organism>
<proteinExistence type="predicted"/>
<reference evidence="2 3" key="1">
    <citation type="submission" date="2021-06" db="EMBL/GenBank/DDBJ databases">
        <authorList>
            <person name="Palmer J.M."/>
        </authorList>
    </citation>
    <scope>NUCLEOTIDE SEQUENCE [LARGE SCALE GENOMIC DNA]</scope>
    <source>
        <strain evidence="2 3">AS_MEX2019</strain>
        <tissue evidence="2">Muscle</tissue>
    </source>
</reference>